<feature type="compositionally biased region" description="Basic and acidic residues" evidence="2">
    <location>
        <begin position="56"/>
        <end position="65"/>
    </location>
</feature>
<dbReference type="GO" id="GO:0030686">
    <property type="term" value="C:90S preribosome"/>
    <property type="evidence" value="ECO:0007669"/>
    <property type="project" value="TreeGrafter"/>
</dbReference>
<dbReference type="AlphaFoldDB" id="A0A811KU47"/>
<accession>A0A811KU47</accession>
<dbReference type="InterPro" id="IPR011989">
    <property type="entry name" value="ARM-like"/>
</dbReference>
<dbReference type="Pfam" id="PF22493">
    <property type="entry name" value="PUF_NOP9"/>
    <property type="match status" value="1"/>
</dbReference>
<name>A0A811KU47_9BILA</name>
<proteinExistence type="predicted"/>
<dbReference type="GO" id="GO:0000447">
    <property type="term" value="P:endonucleolytic cleavage in ITS1 to separate SSU-rRNA from 5.8S rRNA and LSU-rRNA from tricistronic rRNA transcript (SSU-rRNA, 5.8S rRNA, LSU-rRNA)"/>
    <property type="evidence" value="ECO:0007669"/>
    <property type="project" value="TreeGrafter"/>
</dbReference>
<evidence type="ECO:0000313" key="3">
    <source>
        <dbReference type="EMBL" id="CAD5218543.1"/>
    </source>
</evidence>
<dbReference type="GO" id="GO:0000056">
    <property type="term" value="P:ribosomal small subunit export from nucleus"/>
    <property type="evidence" value="ECO:0007669"/>
    <property type="project" value="TreeGrafter"/>
</dbReference>
<reference evidence="3" key="1">
    <citation type="submission" date="2020-09" db="EMBL/GenBank/DDBJ databases">
        <authorList>
            <person name="Kikuchi T."/>
        </authorList>
    </citation>
    <scope>NUCLEOTIDE SEQUENCE</scope>
    <source>
        <strain evidence="3">SH1</strain>
    </source>
</reference>
<dbReference type="OrthoDB" id="9987665at2759"/>
<dbReference type="EMBL" id="CAJFCW020000004">
    <property type="protein sequence ID" value="CAG9110907.1"/>
    <property type="molecule type" value="Genomic_DNA"/>
</dbReference>
<dbReference type="InterPro" id="IPR001313">
    <property type="entry name" value="Pumilio_RNA-bd_rpt"/>
</dbReference>
<dbReference type="GO" id="GO:0000480">
    <property type="term" value="P:endonucleolytic cleavage in 5'-ETS of tricistronic rRNA transcript (SSU-rRNA, 5.8S rRNA, LSU-rRNA)"/>
    <property type="evidence" value="ECO:0007669"/>
    <property type="project" value="TreeGrafter"/>
</dbReference>
<comment type="caution">
    <text evidence="3">The sequence shown here is derived from an EMBL/GenBank/DDBJ whole genome shotgun (WGS) entry which is preliminary data.</text>
</comment>
<evidence type="ECO:0000256" key="2">
    <source>
        <dbReference type="SAM" id="MobiDB-lite"/>
    </source>
</evidence>
<sequence length="630" mass="72938">MTRKRKIPQNEDNSYQKHPKTNEFSHRKRGNYHGSREQQGNQGEQKQYHDKRQKRDQRDQGEDEGKGEFPVALVRYLEQMAKEQPTGELLEIYTEKCLEEVEGQEEHLLHFVDGCMVVEAVFTKSATGSFEYLKRLQKQKKKQRIQLMYTRSAERVIEKMIYKMMPFKDEHEDVISSWVDLLIENWNDVIADQACSFLIRGIAKALCGIDSQLSTIKDVPEALKAVPDKKKLSNGWQKQELDKLFIRAFDYTSMNSMLILQPVSFILQDFAALERKAQTGQVQNFVAKFIEDEGSLLSSFSTPASSRLWEQLIANVDEQIQESLFVGFISDNFKQLATHPTANYPLKKFLASTKSEEIATEVSALFLEILPELIEQNKLWIVGPALKLLSNYADLQDDLIKALRSCFKAGRKDSRQKFLPHVLCLNDVEVEENDGTVSFDVTKAKVNGSLILTQLFHFKKNQTLLTSLNALSQDTLVSLISSPVGSHVFDGFFASKHIDTSVKIDMFEKLNPQMLIKDKYGSRVFENFWFQAELDVTYREKLVREQFVPMLTSKDKNTFVYILINKVGVRELREDPKRWRQNLKQKIEEGKQYLQFDPSSKPASNQNENPTNSFKKRKNKKKFKKFEKNE</sequence>
<dbReference type="Gene3D" id="1.25.10.10">
    <property type="entry name" value="Leucine-rich Repeat Variant"/>
    <property type="match status" value="1"/>
</dbReference>
<dbReference type="PANTHER" id="PTHR13102">
    <property type="entry name" value="NUCLEOLAR PROTEIN 9"/>
    <property type="match status" value="1"/>
</dbReference>
<feature type="compositionally biased region" description="Basic residues" evidence="2">
    <location>
        <begin position="614"/>
        <end position="630"/>
    </location>
</feature>
<evidence type="ECO:0008006" key="5">
    <source>
        <dbReference type="Google" id="ProtNLM"/>
    </source>
</evidence>
<gene>
    <name evidence="3" type="ORF">BOKJ2_LOCUS7753</name>
</gene>
<feature type="compositionally biased region" description="Polar residues" evidence="2">
    <location>
        <begin position="597"/>
        <end position="613"/>
    </location>
</feature>
<dbReference type="EMBL" id="CAJFDH010000004">
    <property type="protein sequence ID" value="CAD5218543.1"/>
    <property type="molecule type" value="Genomic_DNA"/>
</dbReference>
<organism evidence="3 4">
    <name type="scientific">Bursaphelenchus okinawaensis</name>
    <dbReference type="NCBI Taxonomy" id="465554"/>
    <lineage>
        <taxon>Eukaryota</taxon>
        <taxon>Metazoa</taxon>
        <taxon>Ecdysozoa</taxon>
        <taxon>Nematoda</taxon>
        <taxon>Chromadorea</taxon>
        <taxon>Rhabditida</taxon>
        <taxon>Tylenchina</taxon>
        <taxon>Tylenchomorpha</taxon>
        <taxon>Aphelenchoidea</taxon>
        <taxon>Aphelenchoididae</taxon>
        <taxon>Bursaphelenchus</taxon>
    </lineage>
</organism>
<dbReference type="Proteomes" id="UP000614601">
    <property type="component" value="Unassembled WGS sequence"/>
</dbReference>
<dbReference type="Proteomes" id="UP000783686">
    <property type="component" value="Unassembled WGS sequence"/>
</dbReference>
<dbReference type="InterPro" id="IPR040000">
    <property type="entry name" value="NOP9"/>
</dbReference>
<dbReference type="InterPro" id="IPR016024">
    <property type="entry name" value="ARM-type_fold"/>
</dbReference>
<dbReference type="PANTHER" id="PTHR13102:SF0">
    <property type="entry name" value="NUCLEOLAR PROTEIN 9"/>
    <property type="match status" value="1"/>
</dbReference>
<dbReference type="GO" id="GO:0003723">
    <property type="term" value="F:RNA binding"/>
    <property type="evidence" value="ECO:0007669"/>
    <property type="project" value="InterPro"/>
</dbReference>
<evidence type="ECO:0000256" key="1">
    <source>
        <dbReference type="ARBA" id="ARBA00022737"/>
    </source>
</evidence>
<keyword evidence="1" id="KW-0677">Repeat</keyword>
<dbReference type="GO" id="GO:0000472">
    <property type="term" value="P:endonucleolytic cleavage to generate mature 5'-end of SSU-rRNA from (SSU-rRNA, 5.8S rRNA, LSU-rRNA)"/>
    <property type="evidence" value="ECO:0007669"/>
    <property type="project" value="TreeGrafter"/>
</dbReference>
<dbReference type="GO" id="GO:0005730">
    <property type="term" value="C:nucleolus"/>
    <property type="evidence" value="ECO:0007669"/>
    <property type="project" value="TreeGrafter"/>
</dbReference>
<dbReference type="GO" id="GO:0030688">
    <property type="term" value="C:preribosome, small subunit precursor"/>
    <property type="evidence" value="ECO:0007669"/>
    <property type="project" value="TreeGrafter"/>
</dbReference>
<evidence type="ECO:0000313" key="4">
    <source>
        <dbReference type="Proteomes" id="UP000614601"/>
    </source>
</evidence>
<dbReference type="SUPFAM" id="SSF48371">
    <property type="entry name" value="ARM repeat"/>
    <property type="match status" value="1"/>
</dbReference>
<feature type="region of interest" description="Disordered" evidence="2">
    <location>
        <begin position="593"/>
        <end position="630"/>
    </location>
</feature>
<protein>
    <recommendedName>
        <fullName evidence="5">Nucleolar protein 9</fullName>
    </recommendedName>
</protein>
<keyword evidence="4" id="KW-1185">Reference proteome</keyword>
<feature type="region of interest" description="Disordered" evidence="2">
    <location>
        <begin position="1"/>
        <end position="65"/>
    </location>
</feature>